<keyword evidence="7 11" id="KW-0067">ATP-binding</keyword>
<evidence type="ECO:0000256" key="11">
    <source>
        <dbReference type="HAMAP-Rule" id="MF_00123"/>
    </source>
</evidence>
<comment type="catalytic activity">
    <reaction evidence="10 11">
        <text>tRNA(Arg) + L-arginine + ATP = L-arginyl-tRNA(Arg) + AMP + diphosphate</text>
        <dbReference type="Rhea" id="RHEA:20301"/>
        <dbReference type="Rhea" id="RHEA-COMP:9658"/>
        <dbReference type="Rhea" id="RHEA-COMP:9673"/>
        <dbReference type="ChEBI" id="CHEBI:30616"/>
        <dbReference type="ChEBI" id="CHEBI:32682"/>
        <dbReference type="ChEBI" id="CHEBI:33019"/>
        <dbReference type="ChEBI" id="CHEBI:78442"/>
        <dbReference type="ChEBI" id="CHEBI:78513"/>
        <dbReference type="ChEBI" id="CHEBI:456215"/>
        <dbReference type="EC" id="6.1.1.19"/>
    </reaction>
</comment>
<dbReference type="RefSeq" id="WP_004318276.1">
    <property type="nucleotide sequence ID" value="NZ_CP012543.1"/>
</dbReference>
<keyword evidence="6 11" id="KW-0547">Nucleotide-binding</keyword>
<evidence type="ECO:0000313" key="16">
    <source>
        <dbReference type="Proteomes" id="UP000502377"/>
    </source>
</evidence>
<dbReference type="InterPro" id="IPR035684">
    <property type="entry name" value="ArgRS_core"/>
</dbReference>
<evidence type="ECO:0000256" key="4">
    <source>
        <dbReference type="ARBA" id="ARBA00022490"/>
    </source>
</evidence>
<evidence type="ECO:0000256" key="6">
    <source>
        <dbReference type="ARBA" id="ARBA00022741"/>
    </source>
</evidence>
<organism evidence="15 16">
    <name type="scientific">Campylobacter rectus</name>
    <name type="common">Wolinella recta</name>
    <dbReference type="NCBI Taxonomy" id="203"/>
    <lineage>
        <taxon>Bacteria</taxon>
        <taxon>Pseudomonadati</taxon>
        <taxon>Campylobacterota</taxon>
        <taxon>Epsilonproteobacteria</taxon>
        <taxon>Campylobacterales</taxon>
        <taxon>Campylobacteraceae</taxon>
        <taxon>Campylobacter</taxon>
    </lineage>
</organism>
<evidence type="ECO:0000256" key="12">
    <source>
        <dbReference type="RuleBase" id="RU363038"/>
    </source>
</evidence>
<dbReference type="AlphaFoldDB" id="A0A6G5QP31"/>
<evidence type="ECO:0000259" key="14">
    <source>
        <dbReference type="SMART" id="SM01016"/>
    </source>
</evidence>
<keyword evidence="9 11" id="KW-0030">Aminoacyl-tRNA synthetase</keyword>
<dbReference type="GO" id="GO:0006420">
    <property type="term" value="P:arginyl-tRNA aminoacylation"/>
    <property type="evidence" value="ECO:0007669"/>
    <property type="project" value="UniProtKB-UniRule"/>
</dbReference>
<evidence type="ECO:0000256" key="3">
    <source>
        <dbReference type="ARBA" id="ARBA00011245"/>
    </source>
</evidence>
<dbReference type="InterPro" id="IPR001278">
    <property type="entry name" value="Arg-tRNA-ligase"/>
</dbReference>
<feature type="domain" description="DALR anticodon binding" evidence="13">
    <location>
        <begin position="414"/>
        <end position="528"/>
    </location>
</feature>
<dbReference type="InterPro" id="IPR008909">
    <property type="entry name" value="DALR_anticod-bd"/>
</dbReference>
<dbReference type="NCBIfam" id="TIGR00456">
    <property type="entry name" value="argS"/>
    <property type="match status" value="1"/>
</dbReference>
<dbReference type="SUPFAM" id="SSF47323">
    <property type="entry name" value="Anticodon-binding domain of a subclass of class I aminoacyl-tRNA synthetases"/>
    <property type="match status" value="1"/>
</dbReference>
<dbReference type="SUPFAM" id="SSF52374">
    <property type="entry name" value="Nucleotidylyl transferase"/>
    <property type="match status" value="1"/>
</dbReference>
<dbReference type="EMBL" id="CP012543">
    <property type="protein sequence ID" value="QCD47391.1"/>
    <property type="molecule type" value="Genomic_DNA"/>
</dbReference>
<dbReference type="KEGG" id="crx:CRECT_1765"/>
<comment type="subcellular location">
    <subcellularLocation>
        <location evidence="1 11">Cytoplasm</location>
    </subcellularLocation>
</comment>
<gene>
    <name evidence="11 15" type="primary">argS</name>
    <name evidence="15" type="ORF">CRECT_1765</name>
</gene>
<dbReference type="SMART" id="SM01016">
    <property type="entry name" value="Arg_tRNA_synt_N"/>
    <property type="match status" value="1"/>
</dbReference>
<dbReference type="InterPro" id="IPR009080">
    <property type="entry name" value="tRNAsynth_Ia_anticodon-bd"/>
</dbReference>
<dbReference type="Pfam" id="PF03485">
    <property type="entry name" value="Arg_tRNA_synt_N"/>
    <property type="match status" value="1"/>
</dbReference>
<evidence type="ECO:0000256" key="2">
    <source>
        <dbReference type="ARBA" id="ARBA00005594"/>
    </source>
</evidence>
<dbReference type="PROSITE" id="PS00178">
    <property type="entry name" value="AA_TRNA_LIGASE_I"/>
    <property type="match status" value="1"/>
</dbReference>
<name>A0A6G5QP31_CAMRE</name>
<dbReference type="Gene3D" id="1.10.730.10">
    <property type="entry name" value="Isoleucyl-tRNA Synthetase, Domain 1"/>
    <property type="match status" value="1"/>
</dbReference>
<dbReference type="HAMAP" id="MF_00123">
    <property type="entry name" value="Arg_tRNA_synth"/>
    <property type="match status" value="1"/>
</dbReference>
<comment type="similarity">
    <text evidence="2 11 12">Belongs to the class-I aminoacyl-tRNA synthetase family.</text>
</comment>
<dbReference type="GO" id="GO:0004814">
    <property type="term" value="F:arginine-tRNA ligase activity"/>
    <property type="evidence" value="ECO:0007669"/>
    <property type="project" value="UniProtKB-UniRule"/>
</dbReference>
<keyword evidence="8 11" id="KW-0648">Protein biosynthesis</keyword>
<dbReference type="InterPro" id="IPR005148">
    <property type="entry name" value="Arg-tRNA-synth_N"/>
</dbReference>
<evidence type="ECO:0000256" key="8">
    <source>
        <dbReference type="ARBA" id="ARBA00022917"/>
    </source>
</evidence>
<evidence type="ECO:0000259" key="13">
    <source>
        <dbReference type="SMART" id="SM00836"/>
    </source>
</evidence>
<evidence type="ECO:0000256" key="7">
    <source>
        <dbReference type="ARBA" id="ARBA00022840"/>
    </source>
</evidence>
<dbReference type="PANTHER" id="PTHR11956">
    <property type="entry name" value="ARGINYL-TRNA SYNTHETASE"/>
    <property type="match status" value="1"/>
</dbReference>
<dbReference type="EC" id="6.1.1.19" evidence="11"/>
<dbReference type="FunFam" id="3.40.50.620:FF:000062">
    <property type="entry name" value="Arginine--tRNA ligase"/>
    <property type="match status" value="1"/>
</dbReference>
<sequence length="528" mass="59059">MKKSVINEIKGAVGFDFALEKPKDKGLAHYAMPTFSLAKQLKKSPVAIAAELASKFENSEVFEAAALNGYINFKLKPAFLDKFASASLANPSEFAKGGGTSGEKILLEYVSANPTGPLHIGHVRGAVFGDTLARVGLHIGENIATEYYINDAGNQIELLGTSISLWARENLFGESVAYPEKFYRGDYIEPIAKEALEKFGKEIFYDESRNLELAEFGKDRVLVLIKQNLADAQIFIENWASEKSYYDKLSLTLDRLKNENGIYESEGKIWLKSSEVGDEKDRVIVREDGRGTYLAGDVVYHDDKFRRGFDRCINIWGADHHGYIARMKAALHLLGYDENRLEIILSQMVSLLKDGEAYKMSKRAGNVVLMSDVVEEIGCEALRFMFLSKRCDTHLEFDVDELKREDSSNPIFYINYAHARINQIFAKAGKNVADIVGVKFANLSEEGKNLLFEALTLNDILVDSFNTRSMNKICDYLKSLAANFHKFYNENRVVGSENEDELLKLFAVVALSIKTALGLMGVAAKDKM</sequence>
<dbReference type="GO" id="GO:0005737">
    <property type="term" value="C:cytoplasm"/>
    <property type="evidence" value="ECO:0007669"/>
    <property type="project" value="UniProtKB-SubCell"/>
</dbReference>
<dbReference type="CDD" id="cd00671">
    <property type="entry name" value="ArgRS_core"/>
    <property type="match status" value="1"/>
</dbReference>
<dbReference type="Proteomes" id="UP000502377">
    <property type="component" value="Chromosome"/>
</dbReference>
<keyword evidence="4 11" id="KW-0963">Cytoplasm</keyword>
<dbReference type="GO" id="GO:0005524">
    <property type="term" value="F:ATP binding"/>
    <property type="evidence" value="ECO:0007669"/>
    <property type="project" value="UniProtKB-UniRule"/>
</dbReference>
<keyword evidence="5 11" id="KW-0436">Ligase</keyword>
<reference evidence="15 16" key="1">
    <citation type="submission" date="2016-07" db="EMBL/GenBank/DDBJ databases">
        <title>Comparative genomics of the Campylobacter concisus group.</title>
        <authorList>
            <person name="Miller W.G."/>
            <person name="Yee E."/>
            <person name="Chapman M.H."/>
            <person name="Huynh S."/>
            <person name="Bono J.L."/>
            <person name="On S.L.W."/>
            <person name="StLeger J."/>
            <person name="Foster G."/>
            <person name="Parker C.T."/>
        </authorList>
    </citation>
    <scope>NUCLEOTIDE SEQUENCE [LARGE SCALE GENOMIC DNA]</scope>
    <source>
        <strain evidence="15 16">ATCC 33238</strain>
    </source>
</reference>
<dbReference type="InterPro" id="IPR036695">
    <property type="entry name" value="Arg-tRNA-synth_N_sf"/>
</dbReference>
<evidence type="ECO:0000256" key="9">
    <source>
        <dbReference type="ARBA" id="ARBA00023146"/>
    </source>
</evidence>
<feature type="domain" description="Arginyl tRNA synthetase N-terminal" evidence="14">
    <location>
        <begin position="3"/>
        <end position="75"/>
    </location>
</feature>
<proteinExistence type="inferred from homology"/>
<protein>
    <recommendedName>
        <fullName evidence="11">Arginine--tRNA ligase</fullName>
        <ecNumber evidence="11">6.1.1.19</ecNumber>
    </recommendedName>
    <alternativeName>
        <fullName evidence="11">Arginyl-tRNA synthetase</fullName>
        <shortName evidence="11">ArgRS</shortName>
    </alternativeName>
</protein>
<accession>A0A6G5QP31</accession>
<evidence type="ECO:0000256" key="5">
    <source>
        <dbReference type="ARBA" id="ARBA00022598"/>
    </source>
</evidence>
<feature type="short sequence motif" description="'HIGH' region" evidence="11">
    <location>
        <begin position="112"/>
        <end position="122"/>
    </location>
</feature>
<dbReference type="PRINTS" id="PR01038">
    <property type="entry name" value="TRNASYNTHARG"/>
</dbReference>
<dbReference type="Gene3D" id="3.30.1360.70">
    <property type="entry name" value="Arginyl tRNA synthetase N-terminal domain"/>
    <property type="match status" value="1"/>
</dbReference>
<dbReference type="SUPFAM" id="SSF55190">
    <property type="entry name" value="Arginyl-tRNA synthetase (ArgRS), N-terminal 'additional' domain"/>
    <property type="match status" value="1"/>
</dbReference>
<comment type="subunit">
    <text evidence="3 11">Monomer.</text>
</comment>
<dbReference type="SMART" id="SM00836">
    <property type="entry name" value="DALR_1"/>
    <property type="match status" value="1"/>
</dbReference>
<dbReference type="Gene3D" id="3.40.50.620">
    <property type="entry name" value="HUPs"/>
    <property type="match status" value="1"/>
</dbReference>
<dbReference type="PANTHER" id="PTHR11956:SF5">
    <property type="entry name" value="ARGININE--TRNA LIGASE, CYTOPLASMIC"/>
    <property type="match status" value="1"/>
</dbReference>
<evidence type="ECO:0000256" key="1">
    <source>
        <dbReference type="ARBA" id="ARBA00004496"/>
    </source>
</evidence>
<dbReference type="Pfam" id="PF00750">
    <property type="entry name" value="tRNA-synt_1d"/>
    <property type="match status" value="1"/>
</dbReference>
<evidence type="ECO:0000313" key="15">
    <source>
        <dbReference type="EMBL" id="QCD47391.1"/>
    </source>
</evidence>
<dbReference type="InterPro" id="IPR014729">
    <property type="entry name" value="Rossmann-like_a/b/a_fold"/>
</dbReference>
<dbReference type="Pfam" id="PF05746">
    <property type="entry name" value="DALR_1"/>
    <property type="match status" value="1"/>
</dbReference>
<dbReference type="InterPro" id="IPR001412">
    <property type="entry name" value="aa-tRNA-synth_I_CS"/>
</dbReference>
<evidence type="ECO:0000256" key="10">
    <source>
        <dbReference type="ARBA" id="ARBA00049339"/>
    </source>
</evidence>